<name>A0A5K7Y9Q5_9BACT</name>
<dbReference type="OrthoDB" id="5422708at2"/>
<protein>
    <submittedName>
        <fullName evidence="1">Uncharacterized protein</fullName>
    </submittedName>
</protein>
<proteinExistence type="predicted"/>
<evidence type="ECO:0000313" key="1">
    <source>
        <dbReference type="EMBL" id="BBO66102.1"/>
    </source>
</evidence>
<dbReference type="EMBL" id="AP021874">
    <property type="protein sequence ID" value="BBO66102.1"/>
    <property type="molecule type" value="Genomic_DNA"/>
</dbReference>
<dbReference type="RefSeq" id="WP_155314526.1">
    <property type="nucleotide sequence ID" value="NZ_AP021874.1"/>
</dbReference>
<accession>A0A5K7Y9Q5</accession>
<reference evidence="1 2" key="1">
    <citation type="submission" date="2019-11" db="EMBL/GenBank/DDBJ databases">
        <title>Comparative genomics of hydrocarbon-degrading Desulfosarcina strains.</title>
        <authorList>
            <person name="Watanabe M."/>
            <person name="Kojima H."/>
            <person name="Fukui M."/>
        </authorList>
    </citation>
    <scope>NUCLEOTIDE SEQUENCE [LARGE SCALE GENOMIC DNA]</scope>
    <source>
        <strain evidence="1 2">PL12</strain>
    </source>
</reference>
<keyword evidence="2" id="KW-1185">Reference proteome</keyword>
<gene>
    <name evidence="1" type="ORF">DSCA_00320</name>
</gene>
<dbReference type="KEGG" id="dalk:DSCA_00320"/>
<dbReference type="AlphaFoldDB" id="A0A5K7Y9Q5"/>
<sequence length="72" mass="8400">MEICNNIKTGQAFIHLDVRDNDQALMITPQGVVKALEYDLFTEPVEVDEKEILSEGKINHTQYNIYNQYRQN</sequence>
<organism evidence="1 2">
    <name type="scientific">Desulfosarcina alkanivorans</name>
    <dbReference type="NCBI Taxonomy" id="571177"/>
    <lineage>
        <taxon>Bacteria</taxon>
        <taxon>Pseudomonadati</taxon>
        <taxon>Thermodesulfobacteriota</taxon>
        <taxon>Desulfobacteria</taxon>
        <taxon>Desulfobacterales</taxon>
        <taxon>Desulfosarcinaceae</taxon>
        <taxon>Desulfosarcina</taxon>
    </lineage>
</organism>
<dbReference type="Proteomes" id="UP000427906">
    <property type="component" value="Chromosome"/>
</dbReference>
<evidence type="ECO:0000313" key="2">
    <source>
        <dbReference type="Proteomes" id="UP000427906"/>
    </source>
</evidence>